<keyword evidence="2 4" id="KW-0238">DNA-binding</keyword>
<evidence type="ECO:0000313" key="7">
    <source>
        <dbReference type="Proteomes" id="UP001589693"/>
    </source>
</evidence>
<evidence type="ECO:0000256" key="3">
    <source>
        <dbReference type="ARBA" id="ARBA00023163"/>
    </source>
</evidence>
<keyword evidence="7" id="KW-1185">Reference proteome</keyword>
<comment type="caution">
    <text evidence="6">The sequence shown here is derived from an EMBL/GenBank/DDBJ whole genome shotgun (WGS) entry which is preliminary data.</text>
</comment>
<sequence>MATEYSGGDPERSLELLWGGRTRPSRGPKPALTLDRIALAAIEIADTDGLGALSMRAVAERLGFTTMSLYRHVPGKAELLDVMVDTVNAESPMLEEVEGGWRAKMEVCAREEWALFHRHPWVLQLAWHRPALGPNGTTAYESALTALSGIGLSDNEIVAVFNTLYGYVRGAARVSVDAKLAERHTGVTEDEWWSSRDRYWRELVTPERFPTLNRIRRSDAFDAIGMDFEFGLERVLDGLAALIDSRPLGAKADDRAL</sequence>
<dbReference type="SUPFAM" id="SSF46689">
    <property type="entry name" value="Homeodomain-like"/>
    <property type="match status" value="1"/>
</dbReference>
<protein>
    <submittedName>
        <fullName evidence="6">TetR/AcrR family transcriptional regulator</fullName>
    </submittedName>
</protein>
<evidence type="ECO:0000256" key="1">
    <source>
        <dbReference type="ARBA" id="ARBA00023015"/>
    </source>
</evidence>
<dbReference type="InterPro" id="IPR001647">
    <property type="entry name" value="HTH_TetR"/>
</dbReference>
<dbReference type="InterPro" id="IPR036271">
    <property type="entry name" value="Tet_transcr_reg_TetR-rel_C_sf"/>
</dbReference>
<dbReference type="Gene3D" id="1.10.10.60">
    <property type="entry name" value="Homeodomain-like"/>
    <property type="match status" value="1"/>
</dbReference>
<keyword evidence="3" id="KW-0804">Transcription</keyword>
<reference evidence="6 7" key="1">
    <citation type="submission" date="2024-09" db="EMBL/GenBank/DDBJ databases">
        <authorList>
            <person name="Sun Q."/>
            <person name="Mori K."/>
        </authorList>
    </citation>
    <scope>NUCLEOTIDE SEQUENCE [LARGE SCALE GENOMIC DNA]</scope>
    <source>
        <strain evidence="6 7">TBRC 7907</strain>
    </source>
</reference>
<proteinExistence type="predicted"/>
<dbReference type="Pfam" id="PF00440">
    <property type="entry name" value="TetR_N"/>
    <property type="match status" value="1"/>
</dbReference>
<evidence type="ECO:0000259" key="5">
    <source>
        <dbReference type="PROSITE" id="PS50977"/>
    </source>
</evidence>
<organism evidence="6 7">
    <name type="scientific">Allokutzneria oryzae</name>
    <dbReference type="NCBI Taxonomy" id="1378989"/>
    <lineage>
        <taxon>Bacteria</taxon>
        <taxon>Bacillati</taxon>
        <taxon>Actinomycetota</taxon>
        <taxon>Actinomycetes</taxon>
        <taxon>Pseudonocardiales</taxon>
        <taxon>Pseudonocardiaceae</taxon>
        <taxon>Allokutzneria</taxon>
    </lineage>
</organism>
<accession>A0ABV6ABN0</accession>
<keyword evidence="1" id="KW-0805">Transcription regulation</keyword>
<evidence type="ECO:0000313" key="6">
    <source>
        <dbReference type="EMBL" id="MFB9909316.1"/>
    </source>
</evidence>
<dbReference type="Gene3D" id="1.10.357.10">
    <property type="entry name" value="Tetracycline Repressor, domain 2"/>
    <property type="match status" value="1"/>
</dbReference>
<dbReference type="EMBL" id="JBHLZU010000033">
    <property type="protein sequence ID" value="MFB9909316.1"/>
    <property type="molecule type" value="Genomic_DNA"/>
</dbReference>
<dbReference type="Proteomes" id="UP001589693">
    <property type="component" value="Unassembled WGS sequence"/>
</dbReference>
<dbReference type="InterPro" id="IPR009057">
    <property type="entry name" value="Homeodomain-like_sf"/>
</dbReference>
<dbReference type="InterPro" id="IPR004111">
    <property type="entry name" value="Repressor_TetR_C"/>
</dbReference>
<gene>
    <name evidence="6" type="ORF">ACFFQA_35720</name>
</gene>
<feature type="DNA-binding region" description="H-T-H motif" evidence="4">
    <location>
        <begin position="54"/>
        <end position="73"/>
    </location>
</feature>
<dbReference type="RefSeq" id="WP_377862123.1">
    <property type="nucleotide sequence ID" value="NZ_JBHLZU010000033.1"/>
</dbReference>
<dbReference type="PANTHER" id="PTHR30055">
    <property type="entry name" value="HTH-TYPE TRANSCRIPTIONAL REGULATOR RUTR"/>
    <property type="match status" value="1"/>
</dbReference>
<feature type="domain" description="HTH tetR-type" evidence="5">
    <location>
        <begin position="31"/>
        <end position="91"/>
    </location>
</feature>
<dbReference type="PANTHER" id="PTHR30055:SF151">
    <property type="entry name" value="TRANSCRIPTIONAL REGULATORY PROTEIN"/>
    <property type="match status" value="1"/>
</dbReference>
<dbReference type="Pfam" id="PF02909">
    <property type="entry name" value="TetR_C_1"/>
    <property type="match status" value="1"/>
</dbReference>
<name>A0ABV6ABN0_9PSEU</name>
<dbReference type="PROSITE" id="PS50977">
    <property type="entry name" value="HTH_TETR_2"/>
    <property type="match status" value="1"/>
</dbReference>
<evidence type="ECO:0000256" key="2">
    <source>
        <dbReference type="ARBA" id="ARBA00023125"/>
    </source>
</evidence>
<dbReference type="SUPFAM" id="SSF48498">
    <property type="entry name" value="Tetracyclin repressor-like, C-terminal domain"/>
    <property type="match status" value="1"/>
</dbReference>
<dbReference type="InterPro" id="IPR050109">
    <property type="entry name" value="HTH-type_TetR-like_transc_reg"/>
</dbReference>
<evidence type="ECO:0000256" key="4">
    <source>
        <dbReference type="PROSITE-ProRule" id="PRU00335"/>
    </source>
</evidence>